<accession>A0ABQ9ERL5</accession>
<reference evidence="1 2" key="1">
    <citation type="submission" date="2022-12" db="EMBL/GenBank/DDBJ databases">
        <title>Chromosome-level genome of Tegillarca granosa.</title>
        <authorList>
            <person name="Kim J."/>
        </authorList>
    </citation>
    <scope>NUCLEOTIDE SEQUENCE [LARGE SCALE GENOMIC DNA]</scope>
    <source>
        <strain evidence="1">Teg-2019</strain>
        <tissue evidence="1">Adductor muscle</tissue>
    </source>
</reference>
<gene>
    <name evidence="1" type="ORF">KUTeg_017132</name>
</gene>
<sequence length="75" mass="8717">MLAMWYLLTSVKGRPRLKHFSLNVSLKTLPSLTILIIVFNGNQRFRFSSPGGRRKKKTKTKTNKQKLVHNKLVHI</sequence>
<keyword evidence="2" id="KW-1185">Reference proteome</keyword>
<organism evidence="1 2">
    <name type="scientific">Tegillarca granosa</name>
    <name type="common">Malaysian cockle</name>
    <name type="synonym">Anadara granosa</name>
    <dbReference type="NCBI Taxonomy" id="220873"/>
    <lineage>
        <taxon>Eukaryota</taxon>
        <taxon>Metazoa</taxon>
        <taxon>Spiralia</taxon>
        <taxon>Lophotrochozoa</taxon>
        <taxon>Mollusca</taxon>
        <taxon>Bivalvia</taxon>
        <taxon>Autobranchia</taxon>
        <taxon>Pteriomorphia</taxon>
        <taxon>Arcoida</taxon>
        <taxon>Arcoidea</taxon>
        <taxon>Arcidae</taxon>
        <taxon>Tegillarca</taxon>
    </lineage>
</organism>
<comment type="caution">
    <text evidence="1">The sequence shown here is derived from an EMBL/GenBank/DDBJ whole genome shotgun (WGS) entry which is preliminary data.</text>
</comment>
<dbReference type="EMBL" id="JARBDR010000813">
    <property type="protein sequence ID" value="KAJ8306587.1"/>
    <property type="molecule type" value="Genomic_DNA"/>
</dbReference>
<evidence type="ECO:0000313" key="2">
    <source>
        <dbReference type="Proteomes" id="UP001217089"/>
    </source>
</evidence>
<evidence type="ECO:0000313" key="1">
    <source>
        <dbReference type="EMBL" id="KAJ8306587.1"/>
    </source>
</evidence>
<protein>
    <submittedName>
        <fullName evidence="1">Uncharacterized protein</fullName>
    </submittedName>
</protein>
<name>A0ABQ9ERL5_TEGGR</name>
<proteinExistence type="predicted"/>
<dbReference type="Proteomes" id="UP001217089">
    <property type="component" value="Unassembled WGS sequence"/>
</dbReference>